<gene>
    <name evidence="1" type="ORF">IGS68_34585</name>
</gene>
<dbReference type="Proteomes" id="UP000595197">
    <property type="component" value="Plasmid pTT6-3"/>
</dbReference>
<name>A0ABX7BHI1_9PROT</name>
<dbReference type="EMBL" id="CP067423">
    <property type="protein sequence ID" value="QQP93852.1"/>
    <property type="molecule type" value="Genomic_DNA"/>
</dbReference>
<sequence>MRTLRNITTNTTGHAALSITADWIAPLKTGLSVQNRWEIAAAADILAWDRVADARMGALDDISALIGEGE</sequence>
<reference evidence="1" key="1">
    <citation type="submission" date="2021-02" db="EMBL/GenBank/DDBJ databases">
        <title>Skermanella TT6 skin isolate.</title>
        <authorList>
            <person name="Lee K."/>
            <person name="Ganzorig M."/>
        </authorList>
    </citation>
    <scope>NUCLEOTIDE SEQUENCE</scope>
    <source>
        <strain evidence="1">TT6</strain>
    </source>
</reference>
<geneLocation type="plasmid" evidence="1 2">
    <name>pTT6-3</name>
</geneLocation>
<accession>A0ABX7BHI1</accession>
<dbReference type="RefSeq" id="WP_201083687.1">
    <property type="nucleotide sequence ID" value="NZ_CP067423.1"/>
</dbReference>
<keyword evidence="1" id="KW-0614">Plasmid</keyword>
<organism evidence="1 2">
    <name type="scientific">Skermanella cutis</name>
    <dbReference type="NCBI Taxonomy" id="2775420"/>
    <lineage>
        <taxon>Bacteria</taxon>
        <taxon>Pseudomonadati</taxon>
        <taxon>Pseudomonadota</taxon>
        <taxon>Alphaproteobacteria</taxon>
        <taxon>Rhodospirillales</taxon>
        <taxon>Azospirillaceae</taxon>
        <taxon>Skermanella</taxon>
    </lineage>
</organism>
<protein>
    <submittedName>
        <fullName evidence="1">Uncharacterized protein</fullName>
    </submittedName>
</protein>
<evidence type="ECO:0000313" key="2">
    <source>
        <dbReference type="Proteomes" id="UP000595197"/>
    </source>
</evidence>
<evidence type="ECO:0000313" key="1">
    <source>
        <dbReference type="EMBL" id="QQP93852.1"/>
    </source>
</evidence>
<keyword evidence="2" id="KW-1185">Reference proteome</keyword>
<proteinExistence type="predicted"/>